<evidence type="ECO:0000313" key="3">
    <source>
        <dbReference type="Proteomes" id="UP000236742"/>
    </source>
</evidence>
<gene>
    <name evidence="2" type="ORF">SAMN05421751_109118</name>
</gene>
<proteinExistence type="predicted"/>
<dbReference type="Pfam" id="PF20056">
    <property type="entry name" value="DUF6455"/>
    <property type="match status" value="1"/>
</dbReference>
<feature type="domain" description="DUF6455" evidence="1">
    <location>
        <begin position="1"/>
        <end position="80"/>
    </location>
</feature>
<evidence type="ECO:0000259" key="1">
    <source>
        <dbReference type="Pfam" id="PF20056"/>
    </source>
</evidence>
<name>A0A1H5X0V5_9RHOB</name>
<dbReference type="InterPro" id="IPR045601">
    <property type="entry name" value="DUF6455"/>
</dbReference>
<dbReference type="EMBL" id="FNVD01000009">
    <property type="protein sequence ID" value="SEG05183.1"/>
    <property type="molecule type" value="Genomic_DNA"/>
</dbReference>
<sequence length="90" mass="10014">MKPLGHLMTHFRLVSCMARAVGVDPETARAAGALSQRAWADMVQTCRRCGWEGCEDWLNKHETAEHPPEACPNAARILSMRGRVARLQEA</sequence>
<protein>
    <recommendedName>
        <fullName evidence="1">DUF6455 domain-containing protein</fullName>
    </recommendedName>
</protein>
<dbReference type="Proteomes" id="UP000236742">
    <property type="component" value="Unassembled WGS sequence"/>
</dbReference>
<dbReference type="RefSeq" id="WP_268807787.1">
    <property type="nucleotide sequence ID" value="NZ_FNVD01000009.1"/>
</dbReference>
<reference evidence="3" key="1">
    <citation type="submission" date="2016-10" db="EMBL/GenBank/DDBJ databases">
        <authorList>
            <person name="Varghese N."/>
            <person name="Submissions S."/>
        </authorList>
    </citation>
    <scope>NUCLEOTIDE SEQUENCE [LARGE SCALE GENOMIC DNA]</scope>
    <source>
        <strain evidence="3">DSM 23413</strain>
    </source>
</reference>
<evidence type="ECO:0000313" key="2">
    <source>
        <dbReference type="EMBL" id="SEG05183.1"/>
    </source>
</evidence>
<organism evidence="2 3">
    <name type="scientific">Jhaorihella thermophila</name>
    <dbReference type="NCBI Taxonomy" id="488547"/>
    <lineage>
        <taxon>Bacteria</taxon>
        <taxon>Pseudomonadati</taxon>
        <taxon>Pseudomonadota</taxon>
        <taxon>Alphaproteobacteria</taxon>
        <taxon>Rhodobacterales</taxon>
        <taxon>Paracoccaceae</taxon>
        <taxon>Jhaorihella</taxon>
    </lineage>
</organism>
<accession>A0A1H5X0V5</accession>
<dbReference type="AlphaFoldDB" id="A0A1H5X0V5"/>
<keyword evidence="3" id="KW-1185">Reference proteome</keyword>